<evidence type="ECO:0000313" key="1">
    <source>
        <dbReference type="EMBL" id="KAJ3540454.1"/>
    </source>
</evidence>
<proteinExistence type="predicted"/>
<dbReference type="Proteomes" id="UP001148662">
    <property type="component" value="Unassembled WGS sequence"/>
</dbReference>
<keyword evidence="2" id="KW-1185">Reference proteome</keyword>
<gene>
    <name evidence="1" type="ORF">NM688_g6226</name>
</gene>
<sequence length="129" mass="14967">MPVFQRTVIGERVKKQAYKRAVVGLVEPFYYPQAVEDMSAEEREKRQKWLDDEFHILERLRGSKMVLLKMTRKSSPGWNGWTWRTGSPRRSNILRVIAERRALREELIEEAKGGIADIRATGLTDTAHA</sequence>
<name>A0ACC1SIE6_9APHY</name>
<protein>
    <submittedName>
        <fullName evidence="1">Uncharacterized protein</fullName>
    </submittedName>
</protein>
<reference evidence="1" key="1">
    <citation type="submission" date="2022-07" db="EMBL/GenBank/DDBJ databases">
        <title>Genome Sequence of Phlebia brevispora.</title>
        <authorList>
            <person name="Buettner E."/>
        </authorList>
    </citation>
    <scope>NUCLEOTIDE SEQUENCE</scope>
    <source>
        <strain evidence="1">MPL23</strain>
    </source>
</reference>
<comment type="caution">
    <text evidence="1">The sequence shown here is derived from an EMBL/GenBank/DDBJ whole genome shotgun (WGS) entry which is preliminary data.</text>
</comment>
<dbReference type="EMBL" id="JANHOG010001250">
    <property type="protein sequence ID" value="KAJ3540454.1"/>
    <property type="molecule type" value="Genomic_DNA"/>
</dbReference>
<accession>A0ACC1SIE6</accession>
<evidence type="ECO:0000313" key="2">
    <source>
        <dbReference type="Proteomes" id="UP001148662"/>
    </source>
</evidence>
<organism evidence="1 2">
    <name type="scientific">Phlebia brevispora</name>
    <dbReference type="NCBI Taxonomy" id="194682"/>
    <lineage>
        <taxon>Eukaryota</taxon>
        <taxon>Fungi</taxon>
        <taxon>Dikarya</taxon>
        <taxon>Basidiomycota</taxon>
        <taxon>Agaricomycotina</taxon>
        <taxon>Agaricomycetes</taxon>
        <taxon>Polyporales</taxon>
        <taxon>Meruliaceae</taxon>
        <taxon>Phlebia</taxon>
    </lineage>
</organism>